<evidence type="ECO:0000313" key="3">
    <source>
        <dbReference type="Proteomes" id="UP000837857"/>
    </source>
</evidence>
<evidence type="ECO:0000256" key="1">
    <source>
        <dbReference type="SAM" id="MobiDB-lite"/>
    </source>
</evidence>
<proteinExistence type="predicted"/>
<evidence type="ECO:0000313" key="2">
    <source>
        <dbReference type="EMBL" id="CAH2061821.1"/>
    </source>
</evidence>
<gene>
    <name evidence="2" type="ORF">IPOD504_LOCUS11481</name>
</gene>
<organism evidence="2 3">
    <name type="scientific">Iphiclides podalirius</name>
    <name type="common">scarce swallowtail</name>
    <dbReference type="NCBI Taxonomy" id="110791"/>
    <lineage>
        <taxon>Eukaryota</taxon>
        <taxon>Metazoa</taxon>
        <taxon>Ecdysozoa</taxon>
        <taxon>Arthropoda</taxon>
        <taxon>Hexapoda</taxon>
        <taxon>Insecta</taxon>
        <taxon>Pterygota</taxon>
        <taxon>Neoptera</taxon>
        <taxon>Endopterygota</taxon>
        <taxon>Lepidoptera</taxon>
        <taxon>Glossata</taxon>
        <taxon>Ditrysia</taxon>
        <taxon>Papilionoidea</taxon>
        <taxon>Papilionidae</taxon>
        <taxon>Papilioninae</taxon>
        <taxon>Iphiclides</taxon>
    </lineage>
</organism>
<feature type="non-terminal residue" evidence="2">
    <location>
        <position position="67"/>
    </location>
</feature>
<feature type="compositionally biased region" description="Basic residues" evidence="1">
    <location>
        <begin position="49"/>
        <end position="67"/>
    </location>
</feature>
<keyword evidence="3" id="KW-1185">Reference proteome</keyword>
<reference evidence="2" key="1">
    <citation type="submission" date="2022-03" db="EMBL/GenBank/DDBJ databases">
        <authorList>
            <person name="Martin H S."/>
        </authorList>
    </citation>
    <scope>NUCLEOTIDE SEQUENCE</scope>
</reference>
<sequence>MNTCIACVSLYHASTTAITQSSRGQPDADFDPFGLDRFLSEAKRADKSTRKRDHHDRHDAHGKKRRD</sequence>
<feature type="region of interest" description="Disordered" evidence="1">
    <location>
        <begin position="41"/>
        <end position="67"/>
    </location>
</feature>
<accession>A0ABN8IU88</accession>
<dbReference type="EMBL" id="OW152840">
    <property type="protein sequence ID" value="CAH2061821.1"/>
    <property type="molecule type" value="Genomic_DNA"/>
</dbReference>
<dbReference type="Proteomes" id="UP000837857">
    <property type="component" value="Chromosome 28"/>
</dbReference>
<name>A0ABN8IU88_9NEOP</name>
<protein>
    <submittedName>
        <fullName evidence="2">Uncharacterized protein</fullName>
    </submittedName>
</protein>